<feature type="domain" description="GST N-terminal" evidence="1">
    <location>
        <begin position="12"/>
        <end position="103"/>
    </location>
</feature>
<sequence length="103" mass="12078">MPNTTPIDDQTSVPELGYWALRGLGEAIRLLLMYTKTPFTDKLYEVRGEPGNWDKSEWLSVKFTLGMEFPNLPYYIDEDIKVRTGHSFQILWLTTLSKMAWFR</sequence>
<dbReference type="Proteomes" id="UP000481153">
    <property type="component" value="Unassembled WGS sequence"/>
</dbReference>
<accession>A0A6G0W6N4</accession>
<keyword evidence="3" id="KW-1185">Reference proteome</keyword>
<name>A0A6G0W6N4_9STRA</name>
<reference evidence="2 3" key="1">
    <citation type="submission" date="2019-07" db="EMBL/GenBank/DDBJ databases">
        <title>Genomics analysis of Aphanomyces spp. identifies a new class of oomycete effector associated with host adaptation.</title>
        <authorList>
            <person name="Gaulin E."/>
        </authorList>
    </citation>
    <scope>NUCLEOTIDE SEQUENCE [LARGE SCALE GENOMIC DNA]</scope>
    <source>
        <strain evidence="2 3">ATCC 201684</strain>
    </source>
</reference>
<dbReference type="EMBL" id="VJMJ01000326">
    <property type="protein sequence ID" value="KAF0722699.1"/>
    <property type="molecule type" value="Genomic_DNA"/>
</dbReference>
<dbReference type="InterPro" id="IPR036249">
    <property type="entry name" value="Thioredoxin-like_sf"/>
</dbReference>
<dbReference type="PROSITE" id="PS50404">
    <property type="entry name" value="GST_NTER"/>
    <property type="match status" value="1"/>
</dbReference>
<dbReference type="SUPFAM" id="SSF52833">
    <property type="entry name" value="Thioredoxin-like"/>
    <property type="match status" value="1"/>
</dbReference>
<dbReference type="VEuPathDB" id="FungiDB:AeMF1_015677"/>
<comment type="caution">
    <text evidence="2">The sequence shown here is derived from an EMBL/GenBank/DDBJ whole genome shotgun (WGS) entry which is preliminary data.</text>
</comment>
<dbReference type="InterPro" id="IPR004045">
    <property type="entry name" value="Glutathione_S-Trfase_N"/>
</dbReference>
<gene>
    <name evidence="2" type="ORF">Ae201684_018181</name>
</gene>
<proteinExistence type="predicted"/>
<dbReference type="AlphaFoldDB" id="A0A6G0W6N4"/>
<protein>
    <recommendedName>
        <fullName evidence="1">GST N-terminal domain-containing protein</fullName>
    </recommendedName>
</protein>
<evidence type="ECO:0000259" key="1">
    <source>
        <dbReference type="PROSITE" id="PS50404"/>
    </source>
</evidence>
<evidence type="ECO:0000313" key="2">
    <source>
        <dbReference type="EMBL" id="KAF0722699.1"/>
    </source>
</evidence>
<organism evidence="2 3">
    <name type="scientific">Aphanomyces euteiches</name>
    <dbReference type="NCBI Taxonomy" id="100861"/>
    <lineage>
        <taxon>Eukaryota</taxon>
        <taxon>Sar</taxon>
        <taxon>Stramenopiles</taxon>
        <taxon>Oomycota</taxon>
        <taxon>Saprolegniomycetes</taxon>
        <taxon>Saprolegniales</taxon>
        <taxon>Verrucalvaceae</taxon>
        <taxon>Aphanomyces</taxon>
    </lineage>
</organism>
<evidence type="ECO:0000313" key="3">
    <source>
        <dbReference type="Proteomes" id="UP000481153"/>
    </source>
</evidence>
<dbReference type="Gene3D" id="3.40.30.10">
    <property type="entry name" value="Glutaredoxin"/>
    <property type="match status" value="1"/>
</dbReference>